<dbReference type="InterPro" id="IPR017469">
    <property type="entry name" value="PEP-CTERM_FemAB-rel"/>
</dbReference>
<dbReference type="STRING" id="1127673.GLIP_0672"/>
<gene>
    <name evidence="2" type="ORF">GLIP_0672</name>
</gene>
<dbReference type="InterPro" id="IPR050644">
    <property type="entry name" value="PG_Glycine_Bridge_Synth"/>
</dbReference>
<sequence>MTDNYQLRKLGDSKQESQQWDDFVDSIDTGTFFHLTGWKRVIETVYGHSCHYIYATSNNNIVGVLPLVEQKSRLFGHALISTPFCVYGGVAANSESATLFLEKHAIELAHKLGVDYLEMRYPFARTNPDLTEKCAHSSFGWELADSPENILAGIKKKQRAVVRHSLKNDLSFRVDHDTKTAYDVYSESVRNLGTPVFPQKYFAALQQEFGEKCDVLTVEKDQKAVSSVLSFYYKKQVLPFYGGGLFDARALKSNDFMYYQLMCHALESKNCNFFDFGRSKDESGAFKYKRTWGMEPVALHYQFHLVKAEALPNLSPNNPKYQFFIKMWQKLPVWLSRRIGPFLSKYLG</sequence>
<dbReference type="eggNOG" id="COG2348">
    <property type="taxonomic scope" value="Bacteria"/>
</dbReference>
<dbReference type="InterPro" id="IPR038740">
    <property type="entry name" value="BioF2-like_GNAT_dom"/>
</dbReference>
<name>K6Y9K4_9ALTE</name>
<accession>K6Y9K4</accession>
<dbReference type="Pfam" id="PF13480">
    <property type="entry name" value="Acetyltransf_6"/>
    <property type="match status" value="1"/>
</dbReference>
<dbReference type="PANTHER" id="PTHR36174">
    <property type="entry name" value="LIPID II:GLYCINE GLYCYLTRANSFERASE"/>
    <property type="match status" value="1"/>
</dbReference>
<dbReference type="InterPro" id="IPR016181">
    <property type="entry name" value="Acyl_CoA_acyltransferase"/>
</dbReference>
<dbReference type="AlphaFoldDB" id="K6Y9K4"/>
<dbReference type="NCBIfam" id="TIGR03019">
    <property type="entry name" value="pepcterm_femAB"/>
    <property type="match status" value="1"/>
</dbReference>
<evidence type="ECO:0000313" key="2">
    <source>
        <dbReference type="EMBL" id="GAC13318.1"/>
    </source>
</evidence>
<reference evidence="2 3" key="1">
    <citation type="journal article" date="2017" name="Antonie Van Leeuwenhoek">
        <title>Rhizobium rhizosphaerae sp. nov., a novel species isolated from rice rhizosphere.</title>
        <authorList>
            <person name="Zhao J.J."/>
            <person name="Zhang J."/>
            <person name="Zhang R.J."/>
            <person name="Zhang C.W."/>
            <person name="Yin H.Q."/>
            <person name="Zhang X.X."/>
        </authorList>
    </citation>
    <scope>NUCLEOTIDE SEQUENCE [LARGE SCALE GENOMIC DNA]</scope>
    <source>
        <strain evidence="2 3">E3</strain>
    </source>
</reference>
<dbReference type="PANTHER" id="PTHR36174:SF1">
    <property type="entry name" value="LIPID II:GLYCINE GLYCYLTRANSFERASE"/>
    <property type="match status" value="1"/>
</dbReference>
<dbReference type="SUPFAM" id="SSF55729">
    <property type="entry name" value="Acyl-CoA N-acyltransferases (Nat)"/>
    <property type="match status" value="2"/>
</dbReference>
<dbReference type="Gene3D" id="3.40.630.30">
    <property type="match status" value="1"/>
</dbReference>
<keyword evidence="3" id="KW-1185">Reference proteome</keyword>
<evidence type="ECO:0000313" key="3">
    <source>
        <dbReference type="Proteomes" id="UP000006334"/>
    </source>
</evidence>
<feature type="domain" description="BioF2-like acetyltransferase" evidence="1">
    <location>
        <begin position="156"/>
        <end position="290"/>
    </location>
</feature>
<dbReference type="EMBL" id="BAEN01000018">
    <property type="protein sequence ID" value="GAC13318.1"/>
    <property type="molecule type" value="Genomic_DNA"/>
</dbReference>
<comment type="caution">
    <text evidence="2">The sequence shown here is derived from an EMBL/GenBank/DDBJ whole genome shotgun (WGS) entry which is preliminary data.</text>
</comment>
<dbReference type="RefSeq" id="WP_008843138.1">
    <property type="nucleotide sequence ID" value="NZ_BAEN01000018.1"/>
</dbReference>
<proteinExistence type="predicted"/>
<dbReference type="Proteomes" id="UP000006334">
    <property type="component" value="Unassembled WGS sequence"/>
</dbReference>
<evidence type="ECO:0000259" key="1">
    <source>
        <dbReference type="Pfam" id="PF13480"/>
    </source>
</evidence>
<organism evidence="2 3">
    <name type="scientific">Aliiglaciecola lipolytica E3</name>
    <dbReference type="NCBI Taxonomy" id="1127673"/>
    <lineage>
        <taxon>Bacteria</taxon>
        <taxon>Pseudomonadati</taxon>
        <taxon>Pseudomonadota</taxon>
        <taxon>Gammaproteobacteria</taxon>
        <taxon>Alteromonadales</taxon>
        <taxon>Alteromonadaceae</taxon>
        <taxon>Aliiglaciecola</taxon>
    </lineage>
</organism>
<protein>
    <submittedName>
        <fullName evidence="2">FemAB-related protein, PEP-CTERM system-associated</fullName>
    </submittedName>
</protein>